<protein>
    <submittedName>
        <fullName evidence="3">BED-type domain-containing protein</fullName>
    </submittedName>
</protein>
<accession>A0A0K0F3V7</accession>
<name>A0A0K0F3V7_STRVS</name>
<proteinExistence type="predicted"/>
<dbReference type="AlphaFoldDB" id="A0A0K0F3V7"/>
<reference evidence="3" key="2">
    <citation type="submission" date="2015-08" db="UniProtKB">
        <authorList>
            <consortium name="WormBaseParasite"/>
        </authorList>
    </citation>
    <scope>IDENTIFICATION</scope>
</reference>
<feature type="compositionally biased region" description="Gly residues" evidence="1">
    <location>
        <begin position="108"/>
        <end position="117"/>
    </location>
</feature>
<feature type="compositionally biased region" description="Polar residues" evidence="1">
    <location>
        <begin position="62"/>
        <end position="75"/>
    </location>
</feature>
<feature type="region of interest" description="Disordered" evidence="1">
    <location>
        <begin position="60"/>
        <end position="134"/>
    </location>
</feature>
<evidence type="ECO:0000256" key="1">
    <source>
        <dbReference type="SAM" id="MobiDB-lite"/>
    </source>
</evidence>
<dbReference type="WBParaSite" id="SVE_0349200.1">
    <property type="protein sequence ID" value="SVE_0349200.1"/>
    <property type="gene ID" value="SVE_0349200"/>
</dbReference>
<evidence type="ECO:0000313" key="3">
    <source>
        <dbReference type="WBParaSite" id="SVE_0349200.1"/>
    </source>
</evidence>
<sequence length="476" mass="52376">MVSVPTEANIQLNKDFDLSNNSLSFLKFVTQSMESELDGGIEGGSSNISKSRTLGDVLKNGDQMSADETSSNVSTEGLDHGDTIDNQSNLYGEKENGHSSKSNSPHSGEGGINGGGENCSDPNASNNWGRAPGRKKTHPVWIFFKDLKDSGSEDGGIICLHCDWRGTDKSPNNLKIHLKKYHADDGIYEKYCEALANTPTQPYAKRKRANEGFDQPSIPQKISSNGGSGINSTAINPLELFASLAVNNQIGKTPSIEVNGDNFNSVYKQKTENDDPFIKQSGEGQQNGINFDTFINIAQSEAKKTEGPRLNDALKLAALNPLLFSTTMAQNSNTVTPNILTQISNNVQSSPLSNLFNKNITVTPRKEIPSGQPNLSFGLADENCFHNLLSIAKDMDISMTYSYNNQHEFVFSKKDTDSRPNVTEKAVILRDYPNEVKLYERNDGNISECETFKKADWSQMHWALRGKIQNLLFKND</sequence>
<evidence type="ECO:0000313" key="2">
    <source>
        <dbReference type="Proteomes" id="UP000035680"/>
    </source>
</evidence>
<keyword evidence="2" id="KW-1185">Reference proteome</keyword>
<organism evidence="2 3">
    <name type="scientific">Strongyloides venezuelensis</name>
    <name type="common">Threadworm</name>
    <dbReference type="NCBI Taxonomy" id="75913"/>
    <lineage>
        <taxon>Eukaryota</taxon>
        <taxon>Metazoa</taxon>
        <taxon>Ecdysozoa</taxon>
        <taxon>Nematoda</taxon>
        <taxon>Chromadorea</taxon>
        <taxon>Rhabditida</taxon>
        <taxon>Tylenchina</taxon>
        <taxon>Panagrolaimomorpha</taxon>
        <taxon>Strongyloidoidea</taxon>
        <taxon>Strongyloididae</taxon>
        <taxon>Strongyloides</taxon>
    </lineage>
</organism>
<dbReference type="Proteomes" id="UP000035680">
    <property type="component" value="Unassembled WGS sequence"/>
</dbReference>
<reference evidence="2" key="1">
    <citation type="submission" date="2014-07" db="EMBL/GenBank/DDBJ databases">
        <authorList>
            <person name="Martin A.A"/>
            <person name="De Silva N."/>
        </authorList>
    </citation>
    <scope>NUCLEOTIDE SEQUENCE</scope>
</reference>